<dbReference type="Proteomes" id="UP000887565">
    <property type="component" value="Unplaced"/>
</dbReference>
<name>A0A915K875_ROMCU</name>
<sequence length="179" mass="20314">MALTNPTGQDKLDVMSTKIEKMMLLLGQMKSQITAQQQKICNLESGITYRQKNKQEPIASNSKENGTMSFYNEEFVPLLEKPETNSRKYKVDKSNDDEPSTSKFNTDVNSINIVKTGAKSRHKGRLGLLCLFNIILRTVCVERSDQNVLTIFASILTDISTVLHIYNRKQNTKFCSLIM</sequence>
<proteinExistence type="predicted"/>
<keyword evidence="1" id="KW-1185">Reference proteome</keyword>
<dbReference type="WBParaSite" id="nRc.2.0.1.t34927-RA">
    <property type="protein sequence ID" value="nRc.2.0.1.t34927-RA"/>
    <property type="gene ID" value="nRc.2.0.1.g34927"/>
</dbReference>
<protein>
    <submittedName>
        <fullName evidence="2">Uncharacterized protein</fullName>
    </submittedName>
</protein>
<organism evidence="1 2">
    <name type="scientific">Romanomermis culicivorax</name>
    <name type="common">Nematode worm</name>
    <dbReference type="NCBI Taxonomy" id="13658"/>
    <lineage>
        <taxon>Eukaryota</taxon>
        <taxon>Metazoa</taxon>
        <taxon>Ecdysozoa</taxon>
        <taxon>Nematoda</taxon>
        <taxon>Enoplea</taxon>
        <taxon>Dorylaimia</taxon>
        <taxon>Mermithida</taxon>
        <taxon>Mermithoidea</taxon>
        <taxon>Mermithidae</taxon>
        <taxon>Romanomermis</taxon>
    </lineage>
</organism>
<evidence type="ECO:0000313" key="2">
    <source>
        <dbReference type="WBParaSite" id="nRc.2.0.1.t34927-RA"/>
    </source>
</evidence>
<accession>A0A915K875</accession>
<evidence type="ECO:0000313" key="1">
    <source>
        <dbReference type="Proteomes" id="UP000887565"/>
    </source>
</evidence>
<reference evidence="2" key="1">
    <citation type="submission" date="2022-11" db="UniProtKB">
        <authorList>
            <consortium name="WormBaseParasite"/>
        </authorList>
    </citation>
    <scope>IDENTIFICATION</scope>
</reference>
<dbReference type="AlphaFoldDB" id="A0A915K875"/>